<dbReference type="SUPFAM" id="SSF48239">
    <property type="entry name" value="Terpenoid cyclases/Protein prenyltransferases"/>
    <property type="match status" value="1"/>
</dbReference>
<evidence type="ECO:0000256" key="5">
    <source>
        <dbReference type="ARBA" id="ARBA00022723"/>
    </source>
</evidence>
<keyword evidence="6" id="KW-0677">Repeat</keyword>
<dbReference type="PANTHER" id="PTHR11774">
    <property type="entry name" value="GERANYLGERANYL TRANSFERASE TYPE BETA SUBUNIT"/>
    <property type="match status" value="1"/>
</dbReference>
<dbReference type="Proteomes" id="UP000001514">
    <property type="component" value="Unassembled WGS sequence"/>
</dbReference>
<evidence type="ECO:0000256" key="2">
    <source>
        <dbReference type="ARBA" id="ARBA00010497"/>
    </source>
</evidence>
<keyword evidence="10" id="KW-1185">Reference proteome</keyword>
<organism evidence="10">
    <name type="scientific">Selaginella moellendorffii</name>
    <name type="common">Spikemoss</name>
    <dbReference type="NCBI Taxonomy" id="88036"/>
    <lineage>
        <taxon>Eukaryota</taxon>
        <taxon>Viridiplantae</taxon>
        <taxon>Streptophyta</taxon>
        <taxon>Embryophyta</taxon>
        <taxon>Tracheophyta</taxon>
        <taxon>Lycopodiopsida</taxon>
        <taxon>Selaginellales</taxon>
        <taxon>Selaginellaceae</taxon>
        <taxon>Selaginella</taxon>
    </lineage>
</organism>
<keyword evidence="5" id="KW-0479">Metal-binding</keyword>
<dbReference type="Pfam" id="PF00432">
    <property type="entry name" value="Prenyltrans"/>
    <property type="match status" value="1"/>
</dbReference>
<dbReference type="AlphaFoldDB" id="D8RF16"/>
<comment type="cofactor">
    <cofactor evidence="1">
        <name>Zn(2+)</name>
        <dbReference type="ChEBI" id="CHEBI:29105"/>
    </cofactor>
</comment>
<feature type="domain" description="Prenyltransferase alpha-alpha toroid" evidence="8">
    <location>
        <begin position="4"/>
        <end position="315"/>
    </location>
</feature>
<evidence type="ECO:0000256" key="7">
    <source>
        <dbReference type="ARBA" id="ARBA00022833"/>
    </source>
</evidence>
<name>D8RF16_SELML</name>
<evidence type="ECO:0000313" key="10">
    <source>
        <dbReference type="Proteomes" id="UP000001514"/>
    </source>
</evidence>
<keyword evidence="7" id="KW-0862">Zinc</keyword>
<dbReference type="HOGENOM" id="CLU_028946_2_2_1"/>
<dbReference type="STRING" id="88036.D8RF16"/>
<dbReference type="InParanoid" id="D8RF16"/>
<evidence type="ECO:0000256" key="4">
    <source>
        <dbReference type="ARBA" id="ARBA00022679"/>
    </source>
</evidence>
<dbReference type="FunCoup" id="D8RF16">
    <property type="interactions" value="4300"/>
</dbReference>
<evidence type="ECO:0000256" key="1">
    <source>
        <dbReference type="ARBA" id="ARBA00001947"/>
    </source>
</evidence>
<dbReference type="Gramene" id="EFJ28792">
    <property type="protein sequence ID" value="EFJ28792"/>
    <property type="gene ID" value="SELMODRAFT_92343"/>
</dbReference>
<dbReference type="KEGG" id="smo:SELMODRAFT_92343"/>
<evidence type="ECO:0000256" key="6">
    <source>
        <dbReference type="ARBA" id="ARBA00022737"/>
    </source>
</evidence>
<gene>
    <name evidence="9" type="ORF">SELMODRAFT_92343</name>
</gene>
<dbReference type="eggNOG" id="KOG0367">
    <property type="taxonomic scope" value="Eukaryota"/>
</dbReference>
<evidence type="ECO:0000313" key="9">
    <source>
        <dbReference type="EMBL" id="EFJ28792.1"/>
    </source>
</evidence>
<keyword evidence="3" id="KW-0637">Prenyltransferase</keyword>
<dbReference type="GO" id="GO:0046872">
    <property type="term" value="F:metal ion binding"/>
    <property type="evidence" value="ECO:0007669"/>
    <property type="project" value="UniProtKB-KW"/>
</dbReference>
<dbReference type="GO" id="GO:0008318">
    <property type="term" value="F:protein prenyltransferase activity"/>
    <property type="evidence" value="ECO:0007669"/>
    <property type="project" value="InterPro"/>
</dbReference>
<dbReference type="InterPro" id="IPR045089">
    <property type="entry name" value="PGGT1B-like"/>
</dbReference>
<accession>D8RF16</accession>
<dbReference type="InterPro" id="IPR008930">
    <property type="entry name" value="Terpenoid_cyclase/PrenylTrfase"/>
</dbReference>
<dbReference type="GO" id="GO:0005953">
    <property type="term" value="C:CAAX-protein geranylgeranyltransferase complex"/>
    <property type="evidence" value="ECO:0000318"/>
    <property type="project" value="GO_Central"/>
</dbReference>
<evidence type="ECO:0000256" key="3">
    <source>
        <dbReference type="ARBA" id="ARBA00022602"/>
    </source>
</evidence>
<keyword evidence="4" id="KW-0808">Transferase</keyword>
<evidence type="ECO:0000259" key="8">
    <source>
        <dbReference type="Pfam" id="PF00432"/>
    </source>
</evidence>
<reference evidence="9 10" key="1">
    <citation type="journal article" date="2011" name="Science">
        <title>The Selaginella genome identifies genetic changes associated with the evolution of vascular plants.</title>
        <authorList>
            <person name="Banks J.A."/>
            <person name="Nishiyama T."/>
            <person name="Hasebe M."/>
            <person name="Bowman J.L."/>
            <person name="Gribskov M."/>
            <person name="dePamphilis C."/>
            <person name="Albert V.A."/>
            <person name="Aono N."/>
            <person name="Aoyama T."/>
            <person name="Ambrose B.A."/>
            <person name="Ashton N.W."/>
            <person name="Axtell M.J."/>
            <person name="Barker E."/>
            <person name="Barker M.S."/>
            <person name="Bennetzen J.L."/>
            <person name="Bonawitz N.D."/>
            <person name="Chapple C."/>
            <person name="Cheng C."/>
            <person name="Correa L.G."/>
            <person name="Dacre M."/>
            <person name="DeBarry J."/>
            <person name="Dreyer I."/>
            <person name="Elias M."/>
            <person name="Engstrom E.M."/>
            <person name="Estelle M."/>
            <person name="Feng L."/>
            <person name="Finet C."/>
            <person name="Floyd S.K."/>
            <person name="Frommer W.B."/>
            <person name="Fujita T."/>
            <person name="Gramzow L."/>
            <person name="Gutensohn M."/>
            <person name="Harholt J."/>
            <person name="Hattori M."/>
            <person name="Heyl A."/>
            <person name="Hirai T."/>
            <person name="Hiwatashi Y."/>
            <person name="Ishikawa M."/>
            <person name="Iwata M."/>
            <person name="Karol K.G."/>
            <person name="Koehler B."/>
            <person name="Kolukisaoglu U."/>
            <person name="Kubo M."/>
            <person name="Kurata T."/>
            <person name="Lalonde S."/>
            <person name="Li K."/>
            <person name="Li Y."/>
            <person name="Litt A."/>
            <person name="Lyons E."/>
            <person name="Manning G."/>
            <person name="Maruyama T."/>
            <person name="Michael T.P."/>
            <person name="Mikami K."/>
            <person name="Miyazaki S."/>
            <person name="Morinaga S."/>
            <person name="Murata T."/>
            <person name="Mueller-Roeber B."/>
            <person name="Nelson D.R."/>
            <person name="Obara M."/>
            <person name="Oguri Y."/>
            <person name="Olmstead R.G."/>
            <person name="Onodera N."/>
            <person name="Petersen B.L."/>
            <person name="Pils B."/>
            <person name="Prigge M."/>
            <person name="Rensing S.A."/>
            <person name="Riano-Pachon D.M."/>
            <person name="Roberts A.W."/>
            <person name="Sato Y."/>
            <person name="Scheller H.V."/>
            <person name="Schulz B."/>
            <person name="Schulz C."/>
            <person name="Shakirov E.V."/>
            <person name="Shibagaki N."/>
            <person name="Shinohara N."/>
            <person name="Shippen D.E."/>
            <person name="Soerensen I."/>
            <person name="Sotooka R."/>
            <person name="Sugimoto N."/>
            <person name="Sugita M."/>
            <person name="Sumikawa N."/>
            <person name="Tanurdzic M."/>
            <person name="Theissen G."/>
            <person name="Ulvskov P."/>
            <person name="Wakazuki S."/>
            <person name="Weng J.K."/>
            <person name="Willats W.W."/>
            <person name="Wipf D."/>
            <person name="Wolf P.G."/>
            <person name="Yang L."/>
            <person name="Zimmer A.D."/>
            <person name="Zhu Q."/>
            <person name="Mitros T."/>
            <person name="Hellsten U."/>
            <person name="Loque D."/>
            <person name="Otillar R."/>
            <person name="Salamov A."/>
            <person name="Schmutz J."/>
            <person name="Shapiro H."/>
            <person name="Lindquist E."/>
            <person name="Lucas S."/>
            <person name="Rokhsar D."/>
            <person name="Grigoriev I.V."/>
        </authorList>
    </citation>
    <scope>NUCLEOTIDE SEQUENCE [LARGE SCALE GENOMIC DNA]</scope>
</reference>
<comment type="similarity">
    <text evidence="2">Belongs to the protein prenyltransferase subunit beta family.</text>
</comment>
<dbReference type="PANTHER" id="PTHR11774:SF4">
    <property type="entry name" value="GERANYLGERANYL TRANSFERASE TYPE-1 SUBUNIT BETA"/>
    <property type="match status" value="1"/>
</dbReference>
<protein>
    <recommendedName>
        <fullName evidence="8">Prenyltransferase alpha-alpha toroid domain-containing protein</fullName>
    </recommendedName>
</protein>
<proteinExistence type="inferred from homology"/>
<dbReference type="EMBL" id="GL377578">
    <property type="protein sequence ID" value="EFJ28792.1"/>
    <property type="molecule type" value="Genomic_DNA"/>
</dbReference>
<dbReference type="OMA" id="RWCLMRQ"/>
<dbReference type="Gene3D" id="1.50.10.20">
    <property type="match status" value="1"/>
</dbReference>
<dbReference type="InterPro" id="IPR001330">
    <property type="entry name" value="Prenyltrans"/>
</dbReference>
<sequence>MVFFDRDAHVQFFAGFLVRGLSADYLGQECNTLSLAYFAISALDILNALNQVWNSSCERWNFDRRVDPDLRFGFLGSRSTYVSRDSSYDGGHLAMTYSALAILKILGDDYSRVSRNAIVRSMQSLQQPDGCFTPVHLGAERDSRFLFCAAAICTFLQDWSGMDVPLACDYIAKCQSYDGGFGLCPGLEAHGGATYCAVAALKLIGQSAEKGITGIDFPLLTSWLLQRQAVTGGFQGRINKAPDTCYAFWVGASLVFLGAYKLCDREALRLSLLSCQNKKGGFSKYPDDDVDMLHSYYGVCGFSLLNEPGLESLCCELGISARAAGDFDMGSDTVKFSYLEEETPD</sequence>